<dbReference type="SMART" id="SM00367">
    <property type="entry name" value="LRR_CC"/>
    <property type="match status" value="7"/>
</dbReference>
<reference evidence="1" key="1">
    <citation type="submission" date="2021-01" db="UniProtKB">
        <authorList>
            <consortium name="EnsemblMetazoa"/>
        </authorList>
    </citation>
    <scope>IDENTIFICATION</scope>
</reference>
<sequence length="719" mass="81527">MQVISLYSQCLDTLVKCFYSKEDCKIVLETLSASGIVQVFTSRFIGHLIEWDSLLVTDQVVDTVSSSGLRSFGLNGCTKVTAECVSKLLNRCQNIYNLDISHCDQLLEPEFFDCLFIQNLKKLKINGCNRLNGSMFEKIISQCPTLENLSLDECCNLGGFSSTCLRFQTFGSSLTSISMSGCKSVDNKFVRNLCSVTRSNLKWLDISYTSADCLALIYLAGFTLKMACQITNLKELGGTILRDVELNEELNDLFEYDQNMKCASPEIKCKDCLERQREATLIEDYYNIGNIIPCNSKTNYEDWDVISLSQEENLLSCTCKDLQQNKMTTIPIDPGLEKGQLFEPKLIYLDINNLEFYYNEFGRKCLELFMDSNKCLEHFFISWNNLDNEMLKCISKNDINLKTFHLDNCSGLIGLNWDGFGQYCHSLVDLNLTGASFLTDRAIIQLIQNNQNIRKLGLSEASISDEVVHSITDLLSEKLELIDLSWCENITNAATINLITKCTKLDCVNLRQGQVSSSTVEAIGKYQTNLSSIGLSGLKGLHQDLASQNPSLLHLTSLQKLTSIDLSWNCMVSDDTIIALFGNMPVLEEAVLIGLKCLSSNPFLPMIYNYKEWYRLKTDITKKILAEKSDLEESEKKLLRKNIHKHQFIEADFHVPFRSKVYQPRLKNLSLSYCDKVDDDQLSDIVSVCRGTLVITGYFGEAIEPKWRYDQYVETFIVN</sequence>
<protein>
    <submittedName>
        <fullName evidence="1">Uncharacterized protein</fullName>
    </submittedName>
</protein>
<evidence type="ECO:0000313" key="1">
    <source>
        <dbReference type="EnsemblMetazoa" id="CLYHEMP018774.1"/>
    </source>
</evidence>
<dbReference type="EnsemblMetazoa" id="CLYHEMT018774.1">
    <property type="protein sequence ID" value="CLYHEMP018774.1"/>
    <property type="gene ID" value="CLYHEMG018774"/>
</dbReference>
<dbReference type="GO" id="GO:0031146">
    <property type="term" value="P:SCF-dependent proteasomal ubiquitin-dependent protein catabolic process"/>
    <property type="evidence" value="ECO:0007669"/>
    <property type="project" value="TreeGrafter"/>
</dbReference>
<name>A0A7M6DNU7_9CNID</name>
<evidence type="ECO:0000313" key="2">
    <source>
        <dbReference type="Proteomes" id="UP000594262"/>
    </source>
</evidence>
<dbReference type="SUPFAM" id="SSF52047">
    <property type="entry name" value="RNI-like"/>
    <property type="match status" value="2"/>
</dbReference>
<organism evidence="1 2">
    <name type="scientific">Clytia hemisphaerica</name>
    <dbReference type="NCBI Taxonomy" id="252671"/>
    <lineage>
        <taxon>Eukaryota</taxon>
        <taxon>Metazoa</taxon>
        <taxon>Cnidaria</taxon>
        <taxon>Hydrozoa</taxon>
        <taxon>Hydroidolina</taxon>
        <taxon>Leptothecata</taxon>
        <taxon>Obeliida</taxon>
        <taxon>Clytiidae</taxon>
        <taxon>Clytia</taxon>
    </lineage>
</organism>
<dbReference type="AlphaFoldDB" id="A0A7M6DNU7"/>
<dbReference type="Proteomes" id="UP000594262">
    <property type="component" value="Unplaced"/>
</dbReference>
<dbReference type="PANTHER" id="PTHR13318">
    <property type="entry name" value="PARTNER OF PAIRED, ISOFORM B-RELATED"/>
    <property type="match status" value="1"/>
</dbReference>
<dbReference type="Gene3D" id="3.80.10.10">
    <property type="entry name" value="Ribonuclease Inhibitor"/>
    <property type="match status" value="2"/>
</dbReference>
<dbReference type="GO" id="GO:0019005">
    <property type="term" value="C:SCF ubiquitin ligase complex"/>
    <property type="evidence" value="ECO:0007669"/>
    <property type="project" value="TreeGrafter"/>
</dbReference>
<dbReference type="InterPro" id="IPR006553">
    <property type="entry name" value="Leu-rich_rpt_Cys-con_subtyp"/>
</dbReference>
<dbReference type="GeneID" id="136813614"/>
<accession>A0A7M6DNU7</accession>
<proteinExistence type="predicted"/>
<dbReference type="RefSeq" id="XP_066926221.1">
    <property type="nucleotide sequence ID" value="XM_067070120.1"/>
</dbReference>
<dbReference type="PANTHER" id="PTHR13318:SF101">
    <property type="entry name" value="F-BOX_LRR PROTEIN"/>
    <property type="match status" value="1"/>
</dbReference>
<keyword evidence="2" id="KW-1185">Reference proteome</keyword>
<dbReference type="InterPro" id="IPR032675">
    <property type="entry name" value="LRR_dom_sf"/>
</dbReference>
<dbReference type="OrthoDB" id="10257471at2759"/>